<accession>A0A1B6HYH3</accession>
<feature type="transmembrane region" description="Helical" evidence="2">
    <location>
        <begin position="20"/>
        <end position="39"/>
    </location>
</feature>
<dbReference type="PANTHER" id="PTHR47326">
    <property type="entry name" value="TRANSPOSABLE ELEMENT TC3 TRANSPOSASE-LIKE PROTEIN"/>
    <property type="match status" value="1"/>
</dbReference>
<dbReference type="PANTHER" id="PTHR47326:SF1">
    <property type="entry name" value="HTH PSQ-TYPE DOMAIN-CONTAINING PROTEIN"/>
    <property type="match status" value="1"/>
</dbReference>
<dbReference type="EMBL" id="GECU01027980">
    <property type="protein sequence ID" value="JAS79726.1"/>
    <property type="molecule type" value="Transcribed_RNA"/>
</dbReference>
<evidence type="ECO:0000313" key="4">
    <source>
        <dbReference type="EMBL" id="JAS79726.1"/>
    </source>
</evidence>
<protein>
    <recommendedName>
        <fullName evidence="3">DUF4817 domain-containing protein</fullName>
    </recommendedName>
</protein>
<keyword evidence="2" id="KW-1133">Transmembrane helix</keyword>
<dbReference type="GO" id="GO:0003676">
    <property type="term" value="F:nucleic acid binding"/>
    <property type="evidence" value="ECO:0007669"/>
    <property type="project" value="InterPro"/>
</dbReference>
<keyword evidence="2" id="KW-0812">Transmembrane</keyword>
<proteinExistence type="predicted"/>
<dbReference type="GO" id="GO:0005634">
    <property type="term" value="C:nucleus"/>
    <property type="evidence" value="ECO:0007669"/>
    <property type="project" value="UniProtKB-SubCell"/>
</dbReference>
<sequence length="391" mass="45845">MDKGHIIPVELISVSEALLSTSYLITVVQFLFGILMELSERERITLLMMRGYGDRQRSYREVCNLFNDTFPERNPISVSTISKTIERFEMTGSVRNRPKSGRIQSATDEEHALDVLQTFIEDPHTSLRKAAQQHDMHPMSVSKILKINKYKPFKVHLVQQLSEDDYDRRVEFCELVMRKCDDNRDFLTNILFSDEATFFLNGNVNRHNCRYWASENPHWITESHSQQPQKLNVWCGILGNKIVGPFFINGNLNAELYYNMLQNEIIPAIQIASGEYFDNVWFQQDGAPPHYGRQVREYLDLRFPHKWIGRRGEIEWPPRSPDLSPIDYFLWGHLKSNVYRRKPHNLEDLRNRIIEEIALITEEMLGNSVESFYTRLAHCQTVEGTQFEQLL</sequence>
<dbReference type="Pfam" id="PF16087">
    <property type="entry name" value="DUF4817"/>
    <property type="match status" value="1"/>
</dbReference>
<keyword evidence="2" id="KW-0472">Membrane</keyword>
<dbReference type="Gene3D" id="3.30.420.10">
    <property type="entry name" value="Ribonuclease H-like superfamily/Ribonuclease H"/>
    <property type="match status" value="1"/>
</dbReference>
<dbReference type="InterPro" id="IPR032135">
    <property type="entry name" value="DUF4817"/>
</dbReference>
<gene>
    <name evidence="4" type="ORF">g.45181</name>
</gene>
<evidence type="ECO:0000256" key="2">
    <source>
        <dbReference type="SAM" id="Phobius"/>
    </source>
</evidence>
<comment type="subcellular location">
    <subcellularLocation>
        <location evidence="1">Nucleus</location>
    </subcellularLocation>
</comment>
<evidence type="ECO:0000259" key="3">
    <source>
        <dbReference type="Pfam" id="PF16087"/>
    </source>
</evidence>
<organism evidence="4">
    <name type="scientific">Homalodisca liturata</name>
    <dbReference type="NCBI Taxonomy" id="320908"/>
    <lineage>
        <taxon>Eukaryota</taxon>
        <taxon>Metazoa</taxon>
        <taxon>Ecdysozoa</taxon>
        <taxon>Arthropoda</taxon>
        <taxon>Hexapoda</taxon>
        <taxon>Insecta</taxon>
        <taxon>Pterygota</taxon>
        <taxon>Neoptera</taxon>
        <taxon>Paraneoptera</taxon>
        <taxon>Hemiptera</taxon>
        <taxon>Auchenorrhyncha</taxon>
        <taxon>Membracoidea</taxon>
        <taxon>Cicadellidae</taxon>
        <taxon>Cicadellinae</taxon>
        <taxon>Proconiini</taxon>
        <taxon>Homalodisca</taxon>
    </lineage>
</organism>
<dbReference type="InterPro" id="IPR036397">
    <property type="entry name" value="RNaseH_sf"/>
</dbReference>
<dbReference type="InterPro" id="IPR009057">
    <property type="entry name" value="Homeodomain-like_sf"/>
</dbReference>
<name>A0A1B6HYH3_9HEMI</name>
<reference evidence="4" key="1">
    <citation type="submission" date="2015-11" db="EMBL/GenBank/DDBJ databases">
        <title>De novo transcriptome assembly of four potential Pierce s Disease insect vectors from Arizona vineyards.</title>
        <authorList>
            <person name="Tassone E.E."/>
        </authorList>
    </citation>
    <scope>NUCLEOTIDE SEQUENCE</scope>
</reference>
<evidence type="ECO:0000256" key="1">
    <source>
        <dbReference type="ARBA" id="ARBA00004123"/>
    </source>
</evidence>
<dbReference type="SUPFAM" id="SSF46689">
    <property type="entry name" value="Homeodomain-like"/>
    <property type="match status" value="1"/>
</dbReference>
<dbReference type="AlphaFoldDB" id="A0A1B6HYH3"/>
<feature type="domain" description="DUF4817" evidence="3">
    <location>
        <begin position="48"/>
        <end position="94"/>
    </location>
</feature>